<dbReference type="InterPro" id="IPR001930">
    <property type="entry name" value="Peptidase_M1"/>
</dbReference>
<dbReference type="SUPFAM" id="SSF55486">
    <property type="entry name" value="Metalloproteases ('zincins'), catalytic domain"/>
    <property type="match status" value="1"/>
</dbReference>
<dbReference type="InterPro" id="IPR038438">
    <property type="entry name" value="PepN_Ig-like_sf"/>
</dbReference>
<evidence type="ECO:0000256" key="10">
    <source>
        <dbReference type="ARBA" id="ARBA00022833"/>
    </source>
</evidence>
<evidence type="ECO:0000259" key="17">
    <source>
        <dbReference type="Pfam" id="PF17900"/>
    </source>
</evidence>
<sequence>MGHSGPGLPAAGHHDSPWQRPLDLYSNHPASLRPGEFIVESEFRIMRDAQPGTVYLKDYRQPDYLVDSTRLRFELEPNATLVQSRLKVRRNPAAGEGLPPLKLDGVNLELLSVAMDGAPLAAADFTCHDEGLSIPVDRAEFTLEICNRIDPEGNTSLEGLYLSNGMYCTQCEAEGFRKITYYPDRPDVLSKFTATIIAPRDYPILLSNGNEVERGEIDGDRHFVTWEDPFAKPAYLFALVAGRLEKVEDRFTTMSGREVVLQIFTEPKNIHKCAHAMASLKAAMRWDEEVYGREYDLDIFMIVAVDHFNMGAMENKGLNIFNSACVLASPETATDAAFQRIESIVAHEYFHNWSGNRVTCRDWFQLSLKEGFTVFRDAEFSADMNSRAVKRIEDVSMLRTAQFAEDAGPMSHPVRPDSYMEISNFYTLTVYEKGAEVVRMIHTLLGPEGFRRGSDLYFDRHDGSAATCEDFIAAMEDANGVELQQFRRWYSQAGTPILEISDDYDAKQQRYVLTVRQSCPPTPGQPEKQPFHIPLKMGLLGADGSALPLVAEGSSEGEINERVLEITEAEQSFTFENIAEQPLPSLLRGFSAPVKVRYDYTPAQLRLLMRADRDAFNRWDASQRLAFGAMAQLQRDFRAGIALQLSSELVEAYRSVLQQEGLDPALVAEMLTLPSAQTLAEEAETIDAEAIIAARKFAEHTLAEALYDELLATYRRLNHDKPYRPVADDIAERRLKNTALAYLCVTERKDALALAEAQFVAATNMTDSSAALAALVNRADDQCAEAALQSFYERWKEDDQVVDLWLGLQSSSPQRGTLGAVRALMLHPAFELTNPNRVRAVLGTFANRNFTQFHQPDGSGFHFLAAQVIALDKLNPQIAARLVTPLTRWKKYRTGPREAMHAALQSVMASGQLSADLYEVVSKSLKTD</sequence>
<keyword evidence="10" id="KW-0862">Zinc</keyword>
<evidence type="ECO:0000256" key="7">
    <source>
        <dbReference type="ARBA" id="ARBA00022670"/>
    </source>
</evidence>
<feature type="domain" description="Peptidase M1 membrane alanine aminopeptidase" evidence="14">
    <location>
        <begin position="276"/>
        <end position="489"/>
    </location>
</feature>
<keyword evidence="9" id="KW-0378">Hydrolase</keyword>
<evidence type="ECO:0000256" key="12">
    <source>
        <dbReference type="NCBIfam" id="TIGR02414"/>
    </source>
</evidence>
<dbReference type="PANTHER" id="PTHR46322:SF1">
    <property type="entry name" value="PUROMYCIN-SENSITIVE AMINOPEPTIDASE"/>
    <property type="match status" value="1"/>
</dbReference>
<evidence type="ECO:0000256" key="1">
    <source>
        <dbReference type="ARBA" id="ARBA00000098"/>
    </source>
</evidence>
<dbReference type="NCBIfam" id="TIGR02414">
    <property type="entry name" value="pepN_proteo"/>
    <property type="match status" value="1"/>
</dbReference>
<dbReference type="Gene3D" id="1.25.50.10">
    <property type="entry name" value="Peptidase M1, alanyl aminopeptidase, C-terminal domain"/>
    <property type="match status" value="1"/>
</dbReference>
<dbReference type="Gene3D" id="2.60.40.1730">
    <property type="entry name" value="tricorn interacting facor f3 domain"/>
    <property type="match status" value="1"/>
</dbReference>
<dbReference type="PANTHER" id="PTHR46322">
    <property type="entry name" value="PUROMYCIN-SENSITIVE AMINOPEPTIDASE"/>
    <property type="match status" value="1"/>
</dbReference>
<comment type="caution">
    <text evidence="18">The sequence shown here is derived from an EMBL/GenBank/DDBJ whole genome shotgun (WGS) entry which is preliminary data.</text>
</comment>
<comment type="cofactor">
    <cofactor evidence="2">
        <name>Zn(2+)</name>
        <dbReference type="ChEBI" id="CHEBI:29105"/>
    </cofactor>
</comment>
<keyword evidence="8" id="KW-0479">Metal-binding</keyword>
<protein>
    <recommendedName>
        <fullName evidence="5 12">Aminopeptidase N</fullName>
        <ecNumber evidence="4 12">3.4.11.2</ecNumber>
    </recommendedName>
</protein>
<feature type="domain" description="Peptidase M1 alanyl aminopeptidase C-terminal" evidence="16">
    <location>
        <begin position="603"/>
        <end position="926"/>
    </location>
</feature>
<dbReference type="InterPro" id="IPR012779">
    <property type="entry name" value="Peptidase_M1_pepN"/>
</dbReference>
<dbReference type="PRINTS" id="PR00756">
    <property type="entry name" value="ALADIPTASE"/>
</dbReference>
<dbReference type="CDD" id="cd09600">
    <property type="entry name" value="M1_APN"/>
    <property type="match status" value="1"/>
</dbReference>
<evidence type="ECO:0000256" key="8">
    <source>
        <dbReference type="ARBA" id="ARBA00022723"/>
    </source>
</evidence>
<evidence type="ECO:0000313" key="19">
    <source>
        <dbReference type="Proteomes" id="UP001408594"/>
    </source>
</evidence>
<feature type="region of interest" description="Disordered" evidence="13">
    <location>
        <begin position="1"/>
        <end position="22"/>
    </location>
</feature>
<dbReference type="Gene3D" id="3.30.2010.30">
    <property type="match status" value="1"/>
</dbReference>
<evidence type="ECO:0000313" key="18">
    <source>
        <dbReference type="EMBL" id="GAA5525653.1"/>
    </source>
</evidence>
<dbReference type="EC" id="3.4.11.2" evidence="4 12"/>
<dbReference type="InterPro" id="IPR024601">
    <property type="entry name" value="Peptidase_M1_pepN_C"/>
</dbReference>
<evidence type="ECO:0000256" key="5">
    <source>
        <dbReference type="ARBA" id="ARBA00015611"/>
    </source>
</evidence>
<evidence type="ECO:0000256" key="11">
    <source>
        <dbReference type="ARBA" id="ARBA00023049"/>
    </source>
</evidence>
<keyword evidence="19" id="KW-1185">Reference proteome</keyword>
<dbReference type="Pfam" id="PF11940">
    <property type="entry name" value="DUF3458"/>
    <property type="match status" value="1"/>
</dbReference>
<dbReference type="Pfam" id="PF01433">
    <property type="entry name" value="Peptidase_M1"/>
    <property type="match status" value="1"/>
</dbReference>
<reference evidence="18 19" key="1">
    <citation type="submission" date="2024-02" db="EMBL/GenBank/DDBJ databases">
        <title>Microbulbifer aestuariivivens NBRC 112533.</title>
        <authorList>
            <person name="Ichikawa N."/>
            <person name="Katano-Makiyama Y."/>
            <person name="Hidaka K."/>
        </authorList>
    </citation>
    <scope>NUCLEOTIDE SEQUENCE [LARGE SCALE GENOMIC DNA]</scope>
    <source>
        <strain evidence="18 19">NBRC 112533</strain>
    </source>
</reference>
<evidence type="ECO:0000259" key="15">
    <source>
        <dbReference type="Pfam" id="PF11940"/>
    </source>
</evidence>
<dbReference type="InterPro" id="IPR027268">
    <property type="entry name" value="Peptidase_M4/M1_CTD_sf"/>
</dbReference>
<dbReference type="GO" id="GO:0004177">
    <property type="term" value="F:aminopeptidase activity"/>
    <property type="evidence" value="ECO:0007669"/>
    <property type="project" value="UniProtKB-KW"/>
</dbReference>
<proteinExistence type="inferred from homology"/>
<feature type="domain" description="Peptidase M1 alanyl aminopeptidase Ig-like fold" evidence="15">
    <location>
        <begin position="494"/>
        <end position="599"/>
    </location>
</feature>
<accession>A0ABP9WTP4</accession>
<dbReference type="SUPFAM" id="SSF63737">
    <property type="entry name" value="Leukotriene A4 hydrolase N-terminal domain"/>
    <property type="match status" value="1"/>
</dbReference>
<dbReference type="Gene3D" id="1.10.390.10">
    <property type="entry name" value="Neutral Protease Domain 2"/>
    <property type="match status" value="1"/>
</dbReference>
<dbReference type="Pfam" id="PF17900">
    <property type="entry name" value="Peptidase_M1_N"/>
    <property type="match status" value="1"/>
</dbReference>
<evidence type="ECO:0000256" key="6">
    <source>
        <dbReference type="ARBA" id="ARBA00022438"/>
    </source>
</evidence>
<evidence type="ECO:0000256" key="3">
    <source>
        <dbReference type="ARBA" id="ARBA00010136"/>
    </source>
</evidence>
<comment type="catalytic activity">
    <reaction evidence="1">
        <text>Release of an N-terminal amino acid, Xaa-|-Yaa- from a peptide, amide or arylamide. Xaa is preferably Ala, but may be most amino acids including Pro (slow action). When a terminal hydrophobic residue is followed by a prolyl residue, the two may be released as an intact Xaa-Pro dipeptide.</text>
        <dbReference type="EC" id="3.4.11.2"/>
    </reaction>
</comment>
<dbReference type="InterPro" id="IPR042097">
    <property type="entry name" value="Aminopeptidase_N-like_N_sf"/>
</dbReference>
<dbReference type="InterPro" id="IPR045357">
    <property type="entry name" value="Aminopeptidase_N-like_N"/>
</dbReference>
<dbReference type="InterPro" id="IPR035414">
    <property type="entry name" value="Peptidase_M1_pepN_Ig-like"/>
</dbReference>
<keyword evidence="7" id="KW-0645">Protease</keyword>
<dbReference type="InterPro" id="IPR014782">
    <property type="entry name" value="Peptidase_M1_dom"/>
</dbReference>
<evidence type="ECO:0000256" key="13">
    <source>
        <dbReference type="SAM" id="MobiDB-lite"/>
    </source>
</evidence>
<evidence type="ECO:0000259" key="14">
    <source>
        <dbReference type="Pfam" id="PF01433"/>
    </source>
</evidence>
<dbReference type="Pfam" id="PF17432">
    <property type="entry name" value="DUF3458_C"/>
    <property type="match status" value="1"/>
</dbReference>
<dbReference type="EMBL" id="BAABRT010000018">
    <property type="protein sequence ID" value="GAA5525653.1"/>
    <property type="molecule type" value="Genomic_DNA"/>
</dbReference>
<name>A0ABP9WTP4_9GAMM</name>
<feature type="domain" description="Aminopeptidase N-like N-terminal" evidence="17">
    <location>
        <begin position="139"/>
        <end position="236"/>
    </location>
</feature>
<keyword evidence="11" id="KW-0482">Metalloprotease</keyword>
<comment type="similarity">
    <text evidence="3">Belongs to the peptidase M1 family.</text>
</comment>
<evidence type="ECO:0000256" key="2">
    <source>
        <dbReference type="ARBA" id="ARBA00001947"/>
    </source>
</evidence>
<dbReference type="Proteomes" id="UP001408594">
    <property type="component" value="Unassembled WGS sequence"/>
</dbReference>
<dbReference type="InterPro" id="IPR037144">
    <property type="entry name" value="Peptidase_M1_pepN_C_sf"/>
</dbReference>
<evidence type="ECO:0000256" key="4">
    <source>
        <dbReference type="ARBA" id="ARBA00012564"/>
    </source>
</evidence>
<organism evidence="18 19">
    <name type="scientific">Microbulbifer aestuariivivens</name>
    <dbReference type="NCBI Taxonomy" id="1908308"/>
    <lineage>
        <taxon>Bacteria</taxon>
        <taxon>Pseudomonadati</taxon>
        <taxon>Pseudomonadota</taxon>
        <taxon>Gammaproteobacteria</taxon>
        <taxon>Cellvibrionales</taxon>
        <taxon>Microbulbiferaceae</taxon>
        <taxon>Microbulbifer</taxon>
    </lineage>
</organism>
<dbReference type="Gene3D" id="2.60.40.1840">
    <property type="match status" value="1"/>
</dbReference>
<keyword evidence="6 18" id="KW-0031">Aminopeptidase</keyword>
<evidence type="ECO:0000256" key="9">
    <source>
        <dbReference type="ARBA" id="ARBA00022801"/>
    </source>
</evidence>
<evidence type="ECO:0000259" key="16">
    <source>
        <dbReference type="Pfam" id="PF17432"/>
    </source>
</evidence>
<gene>
    <name evidence="18" type="primary">pepN</name>
    <name evidence="18" type="ORF">Maes01_02225</name>
</gene>